<accession>A0ABX8B0E1</accession>
<gene>
    <name evidence="2" type="ORF">J8C05_01065</name>
</gene>
<name>A0ABX8B0E1_9BACT</name>
<dbReference type="Proteomes" id="UP000677668">
    <property type="component" value="Chromosome 1"/>
</dbReference>
<evidence type="ECO:0000313" key="2">
    <source>
        <dbReference type="EMBL" id="QUV94082.1"/>
    </source>
</evidence>
<proteinExistence type="predicted"/>
<dbReference type="SUPFAM" id="SSF140931">
    <property type="entry name" value="Fic-like"/>
    <property type="match status" value="1"/>
</dbReference>
<feature type="domain" description="Fido" evidence="1">
    <location>
        <begin position="90"/>
        <end position="230"/>
    </location>
</feature>
<evidence type="ECO:0000259" key="1">
    <source>
        <dbReference type="PROSITE" id="PS51459"/>
    </source>
</evidence>
<keyword evidence="3" id="KW-1185">Reference proteome</keyword>
<dbReference type="Gene3D" id="1.10.3290.10">
    <property type="entry name" value="Fido-like domain"/>
    <property type="match status" value="1"/>
</dbReference>
<reference evidence="2 3" key="1">
    <citation type="submission" date="2021-03" db="EMBL/GenBank/DDBJ databases">
        <title>Genomic and phenotypic characterization of Chloracidobacterium isolates provides evidence for multiple species.</title>
        <authorList>
            <person name="Saini M.K."/>
            <person name="Costas A.M.G."/>
            <person name="Tank M."/>
            <person name="Bryant D.A."/>
        </authorList>
    </citation>
    <scope>NUCLEOTIDE SEQUENCE [LARGE SCALE GENOMIC DNA]</scope>
    <source>
        <strain evidence="2 3">N</strain>
    </source>
</reference>
<organism evidence="2 3">
    <name type="scientific">Chloracidobacterium sp. N</name>
    <dbReference type="NCBI Taxonomy" id="2821540"/>
    <lineage>
        <taxon>Bacteria</taxon>
        <taxon>Pseudomonadati</taxon>
        <taxon>Acidobacteriota</taxon>
        <taxon>Terriglobia</taxon>
        <taxon>Terriglobales</taxon>
        <taxon>Acidobacteriaceae</taxon>
        <taxon>Chloracidobacterium</taxon>
        <taxon>Chloracidobacterium aggregatum</taxon>
    </lineage>
</organism>
<dbReference type="EMBL" id="CP072642">
    <property type="protein sequence ID" value="QUV94082.1"/>
    <property type="molecule type" value="Genomic_DNA"/>
</dbReference>
<dbReference type="RefSeq" id="WP_211422401.1">
    <property type="nucleotide sequence ID" value="NZ_CP072642.1"/>
</dbReference>
<dbReference type="PROSITE" id="PS51459">
    <property type="entry name" value="FIDO"/>
    <property type="match status" value="1"/>
</dbReference>
<sequence>MAELPIYHDSYRPSSNWAKRLEAARQAHPAAAVLAAQPRWLPKWIAGLEAYAVPPFDTASDATTPAALERAARWLLARATAKPGDQRDALTMDDLETACRELVGEQGDTVQVWRTAAGRPQVETHQPAAPAALPVLLEMTLDWFTTDAFAELHPVEQAGLFHLRLLDLQPFAARTNTLVRLLSSFYVLRAGFPPIIPVAEEQSAYRDVVGYAFQMITQPGVELFARWLLAAYSLIETEQEERR</sequence>
<protein>
    <submittedName>
        <fullName evidence="2">Fic family protein</fullName>
    </submittedName>
</protein>
<evidence type="ECO:0000313" key="3">
    <source>
        <dbReference type="Proteomes" id="UP000677668"/>
    </source>
</evidence>
<dbReference type="InterPro" id="IPR036597">
    <property type="entry name" value="Fido-like_dom_sf"/>
</dbReference>
<dbReference type="InterPro" id="IPR003812">
    <property type="entry name" value="Fido"/>
</dbReference>